<organism evidence="8 9">
    <name type="scientific">Limulus polyphemus</name>
    <name type="common">Atlantic horseshoe crab</name>
    <dbReference type="NCBI Taxonomy" id="6850"/>
    <lineage>
        <taxon>Eukaryota</taxon>
        <taxon>Metazoa</taxon>
        <taxon>Ecdysozoa</taxon>
        <taxon>Arthropoda</taxon>
        <taxon>Chelicerata</taxon>
        <taxon>Merostomata</taxon>
        <taxon>Xiphosura</taxon>
        <taxon>Limulidae</taxon>
        <taxon>Limulus</taxon>
    </lineage>
</organism>
<comment type="function">
    <text evidence="5">May play a role in anterograde transport of membrane proteins from the endoplasmic reticulum to the Golgi.</text>
</comment>
<evidence type="ECO:0000313" key="8">
    <source>
        <dbReference type="Proteomes" id="UP000694941"/>
    </source>
</evidence>
<feature type="transmembrane region" description="Helical" evidence="5">
    <location>
        <begin position="103"/>
        <end position="129"/>
    </location>
</feature>
<evidence type="ECO:0000256" key="1">
    <source>
        <dbReference type="ARBA" id="ARBA00004141"/>
    </source>
</evidence>
<keyword evidence="5" id="KW-0256">Endoplasmic reticulum</keyword>
<keyword evidence="3 5" id="KW-1133">Transmembrane helix</keyword>
<dbReference type="PANTHER" id="PTHR12701:SF20">
    <property type="entry name" value="ENDOPLASMIC RETICULUM TRANSMEMBRANE PROTEIN"/>
    <property type="match status" value="1"/>
</dbReference>
<evidence type="ECO:0000256" key="3">
    <source>
        <dbReference type="ARBA" id="ARBA00022989"/>
    </source>
</evidence>
<dbReference type="Proteomes" id="UP000694941">
    <property type="component" value="Unplaced"/>
</dbReference>
<keyword evidence="4 5" id="KW-0472">Membrane</keyword>
<evidence type="ECO:0000256" key="6">
    <source>
        <dbReference type="SAM" id="MobiDB-lite"/>
    </source>
</evidence>
<reference evidence="9" key="1">
    <citation type="submission" date="2025-08" db="UniProtKB">
        <authorList>
            <consortium name="RefSeq"/>
        </authorList>
    </citation>
    <scope>IDENTIFICATION</scope>
    <source>
        <tissue evidence="9">Muscle</tissue>
    </source>
</reference>
<feature type="transmembrane region" description="Helical" evidence="5">
    <location>
        <begin position="48"/>
        <end position="67"/>
    </location>
</feature>
<dbReference type="GeneID" id="106462077"/>
<proteinExistence type="inferred from homology"/>
<dbReference type="RefSeq" id="XP_013777415.1">
    <property type="nucleotide sequence ID" value="XM_013921961.2"/>
</dbReference>
<evidence type="ECO:0000259" key="7">
    <source>
        <dbReference type="Pfam" id="PF05529"/>
    </source>
</evidence>
<feature type="domain" description="BAP29/BAP31 transmembrane" evidence="7">
    <location>
        <begin position="1"/>
        <end position="135"/>
    </location>
</feature>
<keyword evidence="5" id="KW-0813">Transport</keyword>
<dbReference type="InterPro" id="IPR040463">
    <property type="entry name" value="BAP29/BAP31_N"/>
</dbReference>
<evidence type="ECO:0000256" key="2">
    <source>
        <dbReference type="ARBA" id="ARBA00022692"/>
    </source>
</evidence>
<feature type="transmembrane region" description="Helical" evidence="5">
    <location>
        <begin position="7"/>
        <end position="28"/>
    </location>
</feature>
<sequence>MSLQWTLIAGFLYAEIGFMTLLLLPLISPTRWHRIFKSKFFQAVTNQAHVYFTICIVGLVLVFLDSIREIRKHAEGRKLETEHGHLDAELQHSVRMFRAERNFYISGFSLFLFLIIRRLLILISGQALLLAQNEAFMKQATSASQHAEKLMKELEMEKKEENHGNNEEKQEVHKEEVEQLKQELQHAKEELEHTTNDLKQLKCQAESVNNEYMKLIDQYAELKAEKENETGQSGDKKEN</sequence>
<keyword evidence="5" id="KW-0653">Protein transport</keyword>
<gene>
    <name evidence="9" type="primary">LOC106462077</name>
</gene>
<evidence type="ECO:0000256" key="4">
    <source>
        <dbReference type="ARBA" id="ARBA00023136"/>
    </source>
</evidence>
<dbReference type="Pfam" id="PF05529">
    <property type="entry name" value="Bap31"/>
    <property type="match status" value="1"/>
</dbReference>
<keyword evidence="5" id="KW-0931">ER-Golgi transport</keyword>
<comment type="subcellular location">
    <subcellularLocation>
        <location evidence="5">Endoplasmic reticulum membrane</location>
        <topology evidence="5">Multi-pass membrane protein</topology>
    </subcellularLocation>
    <subcellularLocation>
        <location evidence="1">Membrane</location>
        <topology evidence="1">Multi-pass membrane protein</topology>
    </subcellularLocation>
</comment>
<name>A0ABM1B997_LIMPO</name>
<feature type="region of interest" description="Disordered" evidence="6">
    <location>
        <begin position="158"/>
        <end position="179"/>
    </location>
</feature>
<evidence type="ECO:0000313" key="9">
    <source>
        <dbReference type="RefSeq" id="XP_013777415.1"/>
    </source>
</evidence>
<dbReference type="Gene3D" id="1.20.5.110">
    <property type="match status" value="1"/>
</dbReference>
<protein>
    <recommendedName>
        <fullName evidence="5">Endoplasmic reticulum transmembrane protein</fullName>
    </recommendedName>
</protein>
<comment type="similarity">
    <text evidence="5">Belongs to the BCAP29/BCAP31 family.</text>
</comment>
<keyword evidence="8" id="KW-1185">Reference proteome</keyword>
<keyword evidence="2 5" id="KW-0812">Transmembrane</keyword>
<dbReference type="PANTHER" id="PTHR12701">
    <property type="entry name" value="BCR-ASSOCIATED PROTEIN, BAP"/>
    <property type="match status" value="1"/>
</dbReference>
<evidence type="ECO:0000256" key="5">
    <source>
        <dbReference type="RuleBase" id="RU367026"/>
    </source>
</evidence>
<accession>A0ABM1B997</accession>
<dbReference type="InterPro" id="IPR008417">
    <property type="entry name" value="BAP29/BAP31"/>
</dbReference>